<reference evidence="3 4" key="1">
    <citation type="journal article" date="2018" name="Nat. Ecol. Evol.">
        <title>Pezizomycetes genomes reveal the molecular basis of ectomycorrhizal truffle lifestyle.</title>
        <authorList>
            <person name="Murat C."/>
            <person name="Payen T."/>
            <person name="Noel B."/>
            <person name="Kuo A."/>
            <person name="Morin E."/>
            <person name="Chen J."/>
            <person name="Kohler A."/>
            <person name="Krizsan K."/>
            <person name="Balestrini R."/>
            <person name="Da Silva C."/>
            <person name="Montanini B."/>
            <person name="Hainaut M."/>
            <person name="Levati E."/>
            <person name="Barry K.W."/>
            <person name="Belfiori B."/>
            <person name="Cichocki N."/>
            <person name="Clum A."/>
            <person name="Dockter R.B."/>
            <person name="Fauchery L."/>
            <person name="Guy J."/>
            <person name="Iotti M."/>
            <person name="Le Tacon F."/>
            <person name="Lindquist E.A."/>
            <person name="Lipzen A."/>
            <person name="Malagnac F."/>
            <person name="Mello A."/>
            <person name="Molinier V."/>
            <person name="Miyauchi S."/>
            <person name="Poulain J."/>
            <person name="Riccioni C."/>
            <person name="Rubini A."/>
            <person name="Sitrit Y."/>
            <person name="Splivallo R."/>
            <person name="Traeger S."/>
            <person name="Wang M."/>
            <person name="Zifcakova L."/>
            <person name="Wipf D."/>
            <person name="Zambonelli A."/>
            <person name="Paolocci F."/>
            <person name="Nowrousian M."/>
            <person name="Ottonello S."/>
            <person name="Baldrian P."/>
            <person name="Spatafora J.W."/>
            <person name="Henrissat B."/>
            <person name="Nagy L.G."/>
            <person name="Aury J.M."/>
            <person name="Wincker P."/>
            <person name="Grigoriev I.V."/>
            <person name="Bonfante P."/>
            <person name="Martin F.M."/>
        </authorList>
    </citation>
    <scope>NUCLEOTIDE SEQUENCE [LARGE SCALE GENOMIC DNA]</scope>
    <source>
        <strain evidence="3 4">120613-1</strain>
    </source>
</reference>
<organism evidence="3 4">
    <name type="scientific">Choiromyces venosus 120613-1</name>
    <dbReference type="NCBI Taxonomy" id="1336337"/>
    <lineage>
        <taxon>Eukaryota</taxon>
        <taxon>Fungi</taxon>
        <taxon>Dikarya</taxon>
        <taxon>Ascomycota</taxon>
        <taxon>Pezizomycotina</taxon>
        <taxon>Pezizomycetes</taxon>
        <taxon>Pezizales</taxon>
        <taxon>Tuberaceae</taxon>
        <taxon>Choiromyces</taxon>
    </lineage>
</organism>
<evidence type="ECO:0000313" key="4">
    <source>
        <dbReference type="Proteomes" id="UP000276215"/>
    </source>
</evidence>
<evidence type="ECO:0000256" key="1">
    <source>
        <dbReference type="SAM" id="Phobius"/>
    </source>
</evidence>
<evidence type="ECO:0000256" key="2">
    <source>
        <dbReference type="SAM" id="SignalP"/>
    </source>
</evidence>
<dbReference type="Proteomes" id="UP000276215">
    <property type="component" value="Unassembled WGS sequence"/>
</dbReference>
<sequence length="101" mass="11986">MAPFLLVLLPFLLSCQSVRHTIHTILCLQTVPINPVIFHIISHHVRYFLRPYCAALYLQMPYHCGVSMHPSLFLSFFFSFFFFAQYGPYHPRSRLRKLKKK</sequence>
<keyword evidence="4" id="KW-1185">Reference proteome</keyword>
<keyword evidence="1" id="KW-0472">Membrane</keyword>
<evidence type="ECO:0008006" key="5">
    <source>
        <dbReference type="Google" id="ProtNLM"/>
    </source>
</evidence>
<keyword evidence="1" id="KW-1133">Transmembrane helix</keyword>
<dbReference type="EMBL" id="ML120360">
    <property type="protein sequence ID" value="RPB04032.1"/>
    <property type="molecule type" value="Genomic_DNA"/>
</dbReference>
<evidence type="ECO:0000313" key="3">
    <source>
        <dbReference type="EMBL" id="RPB04032.1"/>
    </source>
</evidence>
<gene>
    <name evidence="3" type="ORF">L873DRAFT_45459</name>
</gene>
<name>A0A3N4K499_9PEZI</name>
<proteinExistence type="predicted"/>
<feature type="signal peptide" evidence="2">
    <location>
        <begin position="1"/>
        <end position="17"/>
    </location>
</feature>
<dbReference type="AlphaFoldDB" id="A0A3N4K499"/>
<protein>
    <recommendedName>
        <fullName evidence="5">Secreted protein</fullName>
    </recommendedName>
</protein>
<accession>A0A3N4K499</accession>
<keyword evidence="1" id="KW-0812">Transmembrane</keyword>
<feature type="transmembrane region" description="Helical" evidence="1">
    <location>
        <begin position="71"/>
        <end position="89"/>
    </location>
</feature>
<keyword evidence="2" id="KW-0732">Signal</keyword>
<feature type="chain" id="PRO_5018103143" description="Secreted protein" evidence="2">
    <location>
        <begin position="18"/>
        <end position="101"/>
    </location>
</feature>